<dbReference type="InterPro" id="IPR052728">
    <property type="entry name" value="O2_lipid_transport_reg"/>
</dbReference>
<dbReference type="PANTHER" id="PTHR11161">
    <property type="entry name" value="O-ACYLTRANSFERASE"/>
    <property type="match status" value="1"/>
</dbReference>
<organism evidence="5 6">
    <name type="scientific">Batillaria attramentaria</name>
    <dbReference type="NCBI Taxonomy" id="370345"/>
    <lineage>
        <taxon>Eukaryota</taxon>
        <taxon>Metazoa</taxon>
        <taxon>Spiralia</taxon>
        <taxon>Lophotrochozoa</taxon>
        <taxon>Mollusca</taxon>
        <taxon>Gastropoda</taxon>
        <taxon>Caenogastropoda</taxon>
        <taxon>Sorbeoconcha</taxon>
        <taxon>Cerithioidea</taxon>
        <taxon>Batillariidae</taxon>
        <taxon>Batillaria</taxon>
    </lineage>
</organism>
<sequence>MDATGKPSSGVVTGNIQWPGAYEECLLVRALAADGVTSMFSGQYCTFSILAIPVQVNHVSSCPNDYPLDKTANIAIGVFAFFGFLVALGTAVDIVLVQMPKWRLARMPTILGAGLDTSGGSSGETKPLLDSKKPTHAEEPGTVAKLLISFSLYTNGSKLLSTYQPPGSLTCVHGIRFLSMTWVVLGHTFGAVNGFADNSGPYQKKVYDDFSFGMVANATLSVDTFFLLSGLLVAYLSLKEMNKNKGHLNWPMFYFHRFWRLTPVYMMIIYFNTALTPYLATGPNAPDEDQKAAMRKPCEENWWTNMLYINNLVHGGCEGEGWYLANDMQFYLLSPLIFVPFFYSAWLGGLSAGAFLLATSITPGVLTSIKHFQPSTTAAVDEPIEPGADYMNEYYIKPYCRMGPYIVGLIAGYLLYRCGTKIRMHKVVVVVGWLAATGIAVSSLFGLYDATKFTDREPMEVWQSALYNALGRTAWSISVAWVIIACVWGYGGFVNTILSWGALVPLSRLTYCIYLIHMSAQNTLIRSFNTPFYMNSVNIVMFQFGLLVLCYFIGAIVSLTFESPMMGLEKILLHGNKKKG</sequence>
<feature type="domain" description="Acyltransferase 3" evidence="3">
    <location>
        <begin position="172"/>
        <end position="554"/>
    </location>
</feature>
<comment type="caution">
    <text evidence="5">The sequence shown here is derived from an EMBL/GenBank/DDBJ whole genome shotgun (WGS) entry which is preliminary data.</text>
</comment>
<evidence type="ECO:0000259" key="4">
    <source>
        <dbReference type="Pfam" id="PF20146"/>
    </source>
</evidence>
<evidence type="ECO:0000256" key="1">
    <source>
        <dbReference type="SAM" id="MobiDB-lite"/>
    </source>
</evidence>
<evidence type="ECO:0000259" key="3">
    <source>
        <dbReference type="Pfam" id="PF01757"/>
    </source>
</evidence>
<feature type="transmembrane region" description="Helical" evidence="2">
    <location>
        <begin position="258"/>
        <end position="280"/>
    </location>
</feature>
<feature type="domain" description="Nose resistant-to-fluoxetine protein N-terminal" evidence="4">
    <location>
        <begin position="1"/>
        <end position="58"/>
    </location>
</feature>
<proteinExistence type="predicted"/>
<feature type="transmembrane region" description="Helical" evidence="2">
    <location>
        <begin position="330"/>
        <end position="358"/>
    </location>
</feature>
<feature type="transmembrane region" description="Helical" evidence="2">
    <location>
        <begin position="497"/>
        <end position="516"/>
    </location>
</feature>
<feature type="transmembrane region" description="Helical" evidence="2">
    <location>
        <begin position="537"/>
        <end position="561"/>
    </location>
</feature>
<feature type="compositionally biased region" description="Basic and acidic residues" evidence="1">
    <location>
        <begin position="127"/>
        <end position="137"/>
    </location>
</feature>
<feature type="transmembrane region" description="Helical" evidence="2">
    <location>
        <begin position="469"/>
        <end position="491"/>
    </location>
</feature>
<feature type="transmembrane region" description="Helical" evidence="2">
    <location>
        <begin position="216"/>
        <end position="238"/>
    </location>
</feature>
<name>A0ABD0LDE3_9CAEN</name>
<feature type="transmembrane region" description="Helical" evidence="2">
    <location>
        <begin position="74"/>
        <end position="97"/>
    </location>
</feature>
<evidence type="ECO:0000313" key="5">
    <source>
        <dbReference type="EMBL" id="KAK7497004.1"/>
    </source>
</evidence>
<accession>A0ABD0LDE3</accession>
<dbReference type="Pfam" id="PF20146">
    <property type="entry name" value="NRF"/>
    <property type="match status" value="1"/>
</dbReference>
<evidence type="ECO:0000256" key="2">
    <source>
        <dbReference type="SAM" id="Phobius"/>
    </source>
</evidence>
<gene>
    <name evidence="5" type="ORF">BaRGS_00011740</name>
</gene>
<dbReference type="Proteomes" id="UP001519460">
    <property type="component" value="Unassembled WGS sequence"/>
</dbReference>
<evidence type="ECO:0008006" key="7">
    <source>
        <dbReference type="Google" id="ProtNLM"/>
    </source>
</evidence>
<dbReference type="InterPro" id="IPR002656">
    <property type="entry name" value="Acyl_transf_3_dom"/>
</dbReference>
<keyword evidence="2" id="KW-0472">Membrane</keyword>
<dbReference type="Pfam" id="PF01757">
    <property type="entry name" value="Acyl_transf_3"/>
    <property type="match status" value="1"/>
</dbReference>
<dbReference type="InterPro" id="IPR006621">
    <property type="entry name" value="Nose-resist-to-fluoxetine_N"/>
</dbReference>
<feature type="transmembrane region" description="Helical" evidence="2">
    <location>
        <begin position="177"/>
        <end position="196"/>
    </location>
</feature>
<keyword evidence="2" id="KW-1133">Transmembrane helix</keyword>
<feature type="transmembrane region" description="Helical" evidence="2">
    <location>
        <begin position="428"/>
        <end position="448"/>
    </location>
</feature>
<keyword evidence="6" id="KW-1185">Reference proteome</keyword>
<evidence type="ECO:0000313" key="6">
    <source>
        <dbReference type="Proteomes" id="UP001519460"/>
    </source>
</evidence>
<feature type="region of interest" description="Disordered" evidence="1">
    <location>
        <begin position="116"/>
        <end position="137"/>
    </location>
</feature>
<protein>
    <recommendedName>
        <fullName evidence="7">Acyltransferase 3 domain-containing protein</fullName>
    </recommendedName>
</protein>
<keyword evidence="2" id="KW-0812">Transmembrane</keyword>
<dbReference type="EMBL" id="JACVVK020000062">
    <property type="protein sequence ID" value="KAK7497004.1"/>
    <property type="molecule type" value="Genomic_DNA"/>
</dbReference>
<dbReference type="AlphaFoldDB" id="A0ABD0LDE3"/>
<reference evidence="5 6" key="1">
    <citation type="journal article" date="2023" name="Sci. Data">
        <title>Genome assembly of the Korean intertidal mud-creeper Batillaria attramentaria.</title>
        <authorList>
            <person name="Patra A.K."/>
            <person name="Ho P.T."/>
            <person name="Jun S."/>
            <person name="Lee S.J."/>
            <person name="Kim Y."/>
            <person name="Won Y.J."/>
        </authorList>
    </citation>
    <scope>NUCLEOTIDE SEQUENCE [LARGE SCALE GENOMIC DNA]</scope>
    <source>
        <strain evidence="5">Wonlab-2016</strain>
    </source>
</reference>
<dbReference type="PANTHER" id="PTHR11161:SF0">
    <property type="entry name" value="O-ACYLTRANSFERASE LIKE PROTEIN"/>
    <property type="match status" value="1"/>
</dbReference>